<proteinExistence type="predicted"/>
<dbReference type="InterPro" id="IPR017517">
    <property type="entry name" value="Maleyloyr_isom"/>
</dbReference>
<dbReference type="Pfam" id="PF11716">
    <property type="entry name" value="MDMPI_N"/>
    <property type="match status" value="1"/>
</dbReference>
<feature type="domain" description="Mycothiol-dependent maleylpyruvate isomerase metal-binding" evidence="2">
    <location>
        <begin position="23"/>
        <end position="132"/>
    </location>
</feature>
<dbReference type="GO" id="GO:0016853">
    <property type="term" value="F:isomerase activity"/>
    <property type="evidence" value="ECO:0007669"/>
    <property type="project" value="UniProtKB-KW"/>
</dbReference>
<dbReference type="Gene3D" id="1.20.120.450">
    <property type="entry name" value="dinb family like domain"/>
    <property type="match status" value="1"/>
</dbReference>
<dbReference type="Pfam" id="PF07398">
    <property type="entry name" value="MDMPI_C"/>
    <property type="match status" value="1"/>
</dbReference>
<accession>A0ABZ3FX75</accession>
<reference evidence="3 4" key="1">
    <citation type="submission" date="2024-04" db="EMBL/GenBank/DDBJ databases">
        <title>Isolation of an actinomycete strain from pig manure.</title>
        <authorList>
            <person name="Gong T."/>
            <person name="Yu Z."/>
            <person name="An M."/>
            <person name="Wei C."/>
            <person name="Yang W."/>
            <person name="Liu L."/>
        </authorList>
    </citation>
    <scope>NUCLEOTIDE SEQUENCE [LARGE SCALE GENOMIC DNA]</scope>
    <source>
        <strain evidence="3 4">ZF39</strain>
    </source>
</reference>
<dbReference type="EMBL" id="CP154795">
    <property type="protein sequence ID" value="XAN09280.1"/>
    <property type="molecule type" value="Genomic_DNA"/>
</dbReference>
<protein>
    <submittedName>
        <fullName evidence="3">Maleylpyruvate isomerase family mycothiol-dependent enzyme</fullName>
    </submittedName>
</protein>
<sequence>MAMDYADYGAGLGAAGTVLRSNAMSAGLETPVPTCPGWTVRDLVVHQGMVHRWATDVIEGRGMGDGKEHEESGRKADDLLDWFDEGWAGVLHALGSAPADLDVPFFLRTGDSPLVGWARRQCHETVIHAVDAMAARLGRTPGGEELWFSAELATDGIDEVVRGFIPRKRIGKLRSIEPLTIMIETTDTGAAWTLNVSEEPTTTVIGGVDSPDVRLSGPALDLYQALWNRGGGIDDPSGFLAQWRRDVVIEWA</sequence>
<dbReference type="InterPro" id="IPR024344">
    <property type="entry name" value="MDMPI_metal-binding"/>
</dbReference>
<dbReference type="PANTHER" id="PTHR40758">
    <property type="entry name" value="CONSERVED PROTEIN"/>
    <property type="match status" value="1"/>
</dbReference>
<keyword evidence="3" id="KW-0413">Isomerase</keyword>
<dbReference type="SUPFAM" id="SSF109854">
    <property type="entry name" value="DinB/YfiT-like putative metalloenzymes"/>
    <property type="match status" value="1"/>
</dbReference>
<evidence type="ECO:0000313" key="3">
    <source>
        <dbReference type="EMBL" id="XAN09280.1"/>
    </source>
</evidence>
<evidence type="ECO:0000259" key="2">
    <source>
        <dbReference type="Pfam" id="PF11716"/>
    </source>
</evidence>
<keyword evidence="4" id="KW-1185">Reference proteome</keyword>
<organism evidence="3 4">
    <name type="scientific">Ammonicoccus fulvus</name>
    <dbReference type="NCBI Taxonomy" id="3138240"/>
    <lineage>
        <taxon>Bacteria</taxon>
        <taxon>Bacillati</taxon>
        <taxon>Actinomycetota</taxon>
        <taxon>Actinomycetes</taxon>
        <taxon>Propionibacteriales</taxon>
        <taxon>Propionibacteriaceae</taxon>
        <taxon>Ammonicoccus</taxon>
    </lineage>
</organism>
<dbReference type="InterPro" id="IPR010872">
    <property type="entry name" value="MDMPI_C-term_domain"/>
</dbReference>
<dbReference type="Proteomes" id="UP001442841">
    <property type="component" value="Chromosome"/>
</dbReference>
<name>A0ABZ3FX75_9ACTN</name>
<dbReference type="PANTHER" id="PTHR40758:SF1">
    <property type="entry name" value="CONSERVED PROTEIN"/>
    <property type="match status" value="1"/>
</dbReference>
<gene>
    <name evidence="3" type="ORF">AADG42_18805</name>
</gene>
<dbReference type="NCBIfam" id="TIGR03083">
    <property type="entry name" value="maleylpyruvate isomerase family mycothiol-dependent enzyme"/>
    <property type="match status" value="1"/>
</dbReference>
<dbReference type="RefSeq" id="WP_425310733.1">
    <property type="nucleotide sequence ID" value="NZ_CP154795.1"/>
</dbReference>
<evidence type="ECO:0000313" key="4">
    <source>
        <dbReference type="Proteomes" id="UP001442841"/>
    </source>
</evidence>
<evidence type="ECO:0000259" key="1">
    <source>
        <dbReference type="Pfam" id="PF07398"/>
    </source>
</evidence>
<dbReference type="InterPro" id="IPR034660">
    <property type="entry name" value="DinB/YfiT-like"/>
</dbReference>
<feature type="domain" description="MDMPI C-terminal" evidence="1">
    <location>
        <begin position="151"/>
        <end position="234"/>
    </location>
</feature>